<feature type="domain" description="Cytidyltransferase-like" evidence="8">
    <location>
        <begin position="16"/>
        <end position="104"/>
    </location>
</feature>
<dbReference type="GO" id="GO:0070566">
    <property type="term" value="F:adenylyltransferase activity"/>
    <property type="evidence" value="ECO:0007669"/>
    <property type="project" value="UniProtKB-ARBA"/>
</dbReference>
<evidence type="ECO:0000256" key="3">
    <source>
        <dbReference type="ARBA" id="ARBA00022679"/>
    </source>
</evidence>
<dbReference type="Pfam" id="PF01467">
    <property type="entry name" value="CTP_transf_like"/>
    <property type="match status" value="1"/>
</dbReference>
<dbReference type="PANTHER" id="PTHR39321:SF3">
    <property type="entry name" value="PHOSPHOPANTETHEINE ADENYLYLTRANSFERASE"/>
    <property type="match status" value="1"/>
</dbReference>
<dbReference type="GO" id="GO:0005524">
    <property type="term" value="F:ATP binding"/>
    <property type="evidence" value="ECO:0007669"/>
    <property type="project" value="UniProtKB-KW"/>
</dbReference>
<dbReference type="CDD" id="cd02165">
    <property type="entry name" value="NMNAT"/>
    <property type="match status" value="1"/>
</dbReference>
<dbReference type="UniPathway" id="UPA00253"/>
<dbReference type="InterPro" id="IPR005248">
    <property type="entry name" value="NadD/NMNAT"/>
</dbReference>
<evidence type="ECO:0000259" key="8">
    <source>
        <dbReference type="Pfam" id="PF01467"/>
    </source>
</evidence>
<keyword evidence="4" id="KW-0548">Nucleotidyltransferase</keyword>
<accession>X1V7R2</accession>
<reference evidence="9" key="1">
    <citation type="journal article" date="2014" name="Front. Microbiol.">
        <title>High frequency of phylogenetically diverse reductive dehalogenase-homologous genes in deep subseafloor sedimentary metagenomes.</title>
        <authorList>
            <person name="Kawai M."/>
            <person name="Futagami T."/>
            <person name="Toyoda A."/>
            <person name="Takaki Y."/>
            <person name="Nishi S."/>
            <person name="Hori S."/>
            <person name="Arai W."/>
            <person name="Tsubouchi T."/>
            <person name="Morono Y."/>
            <person name="Uchiyama I."/>
            <person name="Ito T."/>
            <person name="Fujiyama A."/>
            <person name="Inagaki F."/>
            <person name="Takami H."/>
        </authorList>
    </citation>
    <scope>NUCLEOTIDE SEQUENCE</scope>
    <source>
        <strain evidence="9">Expedition CK06-06</strain>
    </source>
</reference>
<dbReference type="AlphaFoldDB" id="X1V7R2"/>
<gene>
    <name evidence="9" type="ORF">S12H4_47196</name>
</gene>
<sequence>DCELNKPAPSYTLQTVRQFQGDYGGEALIYWLVGADGVDDLQHWYGIEELIDACNLCTMSRAGCERPDYGKFEGLWGRQRVEKLQRSIIQTPLVDVSSTEIREKLAAGGDVATMLHPAVADYIRKHGLYQSKAEP</sequence>
<evidence type="ECO:0000256" key="6">
    <source>
        <dbReference type="ARBA" id="ARBA00022840"/>
    </source>
</evidence>
<evidence type="ECO:0000256" key="5">
    <source>
        <dbReference type="ARBA" id="ARBA00022741"/>
    </source>
</evidence>
<keyword evidence="3" id="KW-0808">Transferase</keyword>
<comment type="pathway">
    <text evidence="1">Cofactor biosynthesis; NAD(+) biosynthesis.</text>
</comment>
<evidence type="ECO:0000256" key="2">
    <source>
        <dbReference type="ARBA" id="ARBA00022642"/>
    </source>
</evidence>
<evidence type="ECO:0000256" key="4">
    <source>
        <dbReference type="ARBA" id="ARBA00022695"/>
    </source>
</evidence>
<name>X1V7R2_9ZZZZ</name>
<keyword evidence="2" id="KW-0662">Pyridine nucleotide biosynthesis</keyword>
<dbReference type="InterPro" id="IPR004821">
    <property type="entry name" value="Cyt_trans-like"/>
</dbReference>
<proteinExistence type="predicted"/>
<dbReference type="EMBL" id="BARW01029362">
    <property type="protein sequence ID" value="GAJ08626.1"/>
    <property type="molecule type" value="Genomic_DNA"/>
</dbReference>
<dbReference type="GO" id="GO:0009435">
    <property type="term" value="P:NAD+ biosynthetic process"/>
    <property type="evidence" value="ECO:0007669"/>
    <property type="project" value="UniProtKB-UniPathway"/>
</dbReference>
<keyword evidence="6" id="KW-0067">ATP-binding</keyword>
<dbReference type="PANTHER" id="PTHR39321">
    <property type="entry name" value="NICOTINATE-NUCLEOTIDE ADENYLYLTRANSFERASE-RELATED"/>
    <property type="match status" value="1"/>
</dbReference>
<dbReference type="SUPFAM" id="SSF52374">
    <property type="entry name" value="Nucleotidylyl transferase"/>
    <property type="match status" value="1"/>
</dbReference>
<dbReference type="Gene3D" id="3.40.50.620">
    <property type="entry name" value="HUPs"/>
    <property type="match status" value="1"/>
</dbReference>
<keyword evidence="5" id="KW-0547">Nucleotide-binding</keyword>
<organism evidence="9">
    <name type="scientific">marine sediment metagenome</name>
    <dbReference type="NCBI Taxonomy" id="412755"/>
    <lineage>
        <taxon>unclassified sequences</taxon>
        <taxon>metagenomes</taxon>
        <taxon>ecological metagenomes</taxon>
    </lineage>
</organism>
<evidence type="ECO:0000256" key="1">
    <source>
        <dbReference type="ARBA" id="ARBA00004790"/>
    </source>
</evidence>
<evidence type="ECO:0000313" key="9">
    <source>
        <dbReference type="EMBL" id="GAJ08626.1"/>
    </source>
</evidence>
<feature type="non-terminal residue" evidence="9">
    <location>
        <position position="1"/>
    </location>
</feature>
<keyword evidence="7" id="KW-0520">NAD</keyword>
<protein>
    <recommendedName>
        <fullName evidence="8">Cytidyltransferase-like domain-containing protein</fullName>
    </recommendedName>
</protein>
<evidence type="ECO:0000256" key="7">
    <source>
        <dbReference type="ARBA" id="ARBA00023027"/>
    </source>
</evidence>
<dbReference type="InterPro" id="IPR014729">
    <property type="entry name" value="Rossmann-like_a/b/a_fold"/>
</dbReference>
<comment type="caution">
    <text evidence="9">The sequence shown here is derived from an EMBL/GenBank/DDBJ whole genome shotgun (WGS) entry which is preliminary data.</text>
</comment>